<dbReference type="OrthoDB" id="5678031at2"/>
<evidence type="ECO:0000313" key="2">
    <source>
        <dbReference type="EMBL" id="EXI62962.1"/>
    </source>
</evidence>
<accession>A0A011NEK7</accession>
<organism evidence="2 3">
    <name type="scientific">Mannheimia granulomatis</name>
    <dbReference type="NCBI Taxonomy" id="85402"/>
    <lineage>
        <taxon>Bacteria</taxon>
        <taxon>Pseudomonadati</taxon>
        <taxon>Pseudomonadota</taxon>
        <taxon>Gammaproteobacteria</taxon>
        <taxon>Pasteurellales</taxon>
        <taxon>Pasteurellaceae</taxon>
        <taxon>Mannheimia</taxon>
    </lineage>
</organism>
<sequence>MKAITKTLVILTPFLSATAFAGNPIPAEIYQPQGEVVKSERQKDGDFEVEYKVQSKDVRGLAEKATEHAKSQGFTVLESKINNDDADLKFKRGTQELDVDIETKGNHIEYKAELDAKK</sequence>
<gene>
    <name evidence="2" type="ORF">AK33_00715</name>
</gene>
<dbReference type="STRING" id="1122190.GCA_000621105_00380"/>
<proteinExistence type="predicted"/>
<protein>
    <recommendedName>
        <fullName evidence="4">PepSY domain-containing protein</fullName>
    </recommendedName>
</protein>
<feature type="signal peptide" evidence="1">
    <location>
        <begin position="1"/>
        <end position="21"/>
    </location>
</feature>
<evidence type="ECO:0000313" key="3">
    <source>
        <dbReference type="Proteomes" id="UP000054123"/>
    </source>
</evidence>
<reference evidence="2 3" key="1">
    <citation type="journal article" date="2014" name="Genome Announc.">
        <title>Genome Sequence of a Presumptive Mannheimia haemolytica Strain with an A1/A6-Cross-Reactive Serotype from a White-Tailed Deer (Odocoileus virginianus).</title>
        <authorList>
            <person name="Lawrence P.K."/>
            <person name="Bey R.F."/>
            <person name="Wiener B."/>
            <person name="Kittichotirat W."/>
            <person name="Bumgarner R.E."/>
        </authorList>
    </citation>
    <scope>NUCLEOTIDE SEQUENCE [LARGE SCALE GENOMIC DNA]</scope>
    <source>
        <strain evidence="2 3">PKL10</strain>
    </source>
</reference>
<dbReference type="RefSeq" id="WP_042801126.1">
    <property type="nucleotide sequence ID" value="NZ_AVSP01000004.1"/>
</dbReference>
<dbReference type="Proteomes" id="UP000054123">
    <property type="component" value="Unassembled WGS sequence"/>
</dbReference>
<keyword evidence="1" id="KW-0732">Signal</keyword>
<name>A0A011NEK7_9PAST</name>
<feature type="chain" id="PRO_5001460877" description="PepSY domain-containing protein" evidence="1">
    <location>
        <begin position="22"/>
        <end position="118"/>
    </location>
</feature>
<dbReference type="PATRIC" id="fig|1450449.3.peg.90"/>
<evidence type="ECO:0000256" key="1">
    <source>
        <dbReference type="SAM" id="SignalP"/>
    </source>
</evidence>
<evidence type="ECO:0008006" key="4">
    <source>
        <dbReference type="Google" id="ProtNLM"/>
    </source>
</evidence>
<comment type="caution">
    <text evidence="2">The sequence shown here is derived from an EMBL/GenBank/DDBJ whole genome shotgun (WGS) entry which is preliminary data.</text>
</comment>
<keyword evidence="3" id="KW-1185">Reference proteome</keyword>
<dbReference type="EMBL" id="JANJ01000001">
    <property type="protein sequence ID" value="EXI62962.1"/>
    <property type="molecule type" value="Genomic_DNA"/>
</dbReference>
<dbReference type="AlphaFoldDB" id="A0A011NEK7"/>